<dbReference type="InterPro" id="IPR011600">
    <property type="entry name" value="Pept_C14_caspase"/>
</dbReference>
<evidence type="ECO:0000256" key="2">
    <source>
        <dbReference type="ARBA" id="ARBA00022574"/>
    </source>
</evidence>
<dbReference type="GO" id="GO:0043067">
    <property type="term" value="P:regulation of programmed cell death"/>
    <property type="evidence" value="ECO:0007669"/>
    <property type="project" value="UniProtKB-ARBA"/>
</dbReference>
<reference evidence="7" key="1">
    <citation type="submission" date="2021-02" db="EMBL/GenBank/DDBJ databases">
        <authorList>
            <person name="Nowell W R."/>
        </authorList>
    </citation>
    <scope>NUCLEOTIDE SEQUENCE</scope>
    <source>
        <strain evidence="7">Ploen Becks lab</strain>
    </source>
</reference>
<dbReference type="OrthoDB" id="6114029at2759"/>
<dbReference type="Pfam" id="PF00656">
    <property type="entry name" value="Peptidase_C14"/>
    <property type="match status" value="1"/>
</dbReference>
<dbReference type="InterPro" id="IPR020472">
    <property type="entry name" value="WD40_PAC1"/>
</dbReference>
<keyword evidence="2 5" id="KW-0853">WD repeat</keyword>
<dbReference type="SUPFAM" id="SSF50978">
    <property type="entry name" value="WD40 repeat-like"/>
    <property type="match status" value="1"/>
</dbReference>
<dbReference type="GO" id="GO:0004197">
    <property type="term" value="F:cysteine-type endopeptidase activity"/>
    <property type="evidence" value="ECO:0007669"/>
    <property type="project" value="InterPro"/>
</dbReference>
<feature type="repeat" description="WD" evidence="5">
    <location>
        <begin position="191"/>
        <end position="217"/>
    </location>
</feature>
<dbReference type="GO" id="GO:0006915">
    <property type="term" value="P:apoptotic process"/>
    <property type="evidence" value="ECO:0007669"/>
    <property type="project" value="UniProtKB-KW"/>
</dbReference>
<proteinExistence type="inferred from homology"/>
<dbReference type="InterPro" id="IPR029030">
    <property type="entry name" value="Caspase-like_dom_sf"/>
</dbReference>
<evidence type="ECO:0000313" key="7">
    <source>
        <dbReference type="EMBL" id="CAF0840247.1"/>
    </source>
</evidence>
<dbReference type="PRINTS" id="PR00320">
    <property type="entry name" value="GPROTEINBRPT"/>
</dbReference>
<dbReference type="PROSITE" id="PS50082">
    <property type="entry name" value="WD_REPEATS_2"/>
    <property type="match status" value="2"/>
</dbReference>
<evidence type="ECO:0000313" key="8">
    <source>
        <dbReference type="Proteomes" id="UP000663879"/>
    </source>
</evidence>
<keyword evidence="4" id="KW-0677">Repeat</keyword>
<comment type="similarity">
    <text evidence="1">Belongs to the peptidase C14A family.</text>
</comment>
<dbReference type="AlphaFoldDB" id="A0A813V5L2"/>
<dbReference type="InterPro" id="IPR015917">
    <property type="entry name" value="Pept_C14A"/>
</dbReference>
<organism evidence="7 8">
    <name type="scientific">Brachionus calyciflorus</name>
    <dbReference type="NCBI Taxonomy" id="104777"/>
    <lineage>
        <taxon>Eukaryota</taxon>
        <taxon>Metazoa</taxon>
        <taxon>Spiralia</taxon>
        <taxon>Gnathifera</taxon>
        <taxon>Rotifera</taxon>
        <taxon>Eurotatoria</taxon>
        <taxon>Monogononta</taxon>
        <taxon>Pseudotrocha</taxon>
        <taxon>Ploima</taxon>
        <taxon>Brachionidae</taxon>
        <taxon>Brachionus</taxon>
    </lineage>
</organism>
<dbReference type="Gene3D" id="3.40.50.1460">
    <property type="match status" value="1"/>
</dbReference>
<dbReference type="PANTHER" id="PTHR48169">
    <property type="entry name" value="DED DOMAIN-CONTAINING PROTEIN"/>
    <property type="match status" value="1"/>
</dbReference>
<keyword evidence="3" id="KW-0053">Apoptosis</keyword>
<keyword evidence="8" id="KW-1185">Reference proteome</keyword>
<dbReference type="InterPro" id="IPR001309">
    <property type="entry name" value="Pept_C14_p20"/>
</dbReference>
<feature type="repeat" description="WD" evidence="5">
    <location>
        <begin position="218"/>
        <end position="258"/>
    </location>
</feature>
<evidence type="ECO:0000256" key="5">
    <source>
        <dbReference type="PROSITE-ProRule" id="PRU00221"/>
    </source>
</evidence>
<accession>A0A813V5L2</accession>
<dbReference type="SMART" id="SM00115">
    <property type="entry name" value="CASc"/>
    <property type="match status" value="1"/>
</dbReference>
<dbReference type="PRINTS" id="PR00376">
    <property type="entry name" value="IL1BCENZYME"/>
</dbReference>
<dbReference type="SUPFAM" id="SSF52129">
    <property type="entry name" value="Caspase-like"/>
    <property type="match status" value="1"/>
</dbReference>
<evidence type="ECO:0000256" key="1">
    <source>
        <dbReference type="ARBA" id="ARBA00010134"/>
    </source>
</evidence>
<sequence length="300" mass="34627">MTSSYYQIDYLNPGKVLIFANSIFDNPNINNLNYVQVDVDNIYNLFNNLNYNVKKFENKTTEEIRKIISDKAKNDYTSYSSFICFLTSHGSYGDYLAKDGDISISEFINLFKNVESLQGKPKLFFIDACRILNHHMNIDKFLESLVFEARDIGSDDYIKIWNASDYSSNKEIEVSDRPRVIVICLEIITFNQNYLISGSDNSEIKIWSIPDYRLVKTLNDHVGTIRCIKKIRNEIFASGSDDKTIKIWSSEKDKPLKTINLKTINLNSRSASCIQLIDHNNLSFASGDYDSTVNIWRFKI</sequence>
<evidence type="ECO:0000259" key="6">
    <source>
        <dbReference type="PROSITE" id="PS50208"/>
    </source>
</evidence>
<dbReference type="Proteomes" id="UP000663879">
    <property type="component" value="Unassembled WGS sequence"/>
</dbReference>
<evidence type="ECO:0000256" key="4">
    <source>
        <dbReference type="ARBA" id="ARBA00022737"/>
    </source>
</evidence>
<gene>
    <name evidence="7" type="ORF">OXX778_LOCUS8416</name>
</gene>
<dbReference type="GO" id="GO:0006508">
    <property type="term" value="P:proteolysis"/>
    <property type="evidence" value="ECO:0007669"/>
    <property type="project" value="InterPro"/>
</dbReference>
<dbReference type="GO" id="GO:0005737">
    <property type="term" value="C:cytoplasm"/>
    <property type="evidence" value="ECO:0007669"/>
    <property type="project" value="UniProtKB-ARBA"/>
</dbReference>
<dbReference type="EMBL" id="CAJNOC010001154">
    <property type="protein sequence ID" value="CAF0840247.1"/>
    <property type="molecule type" value="Genomic_DNA"/>
</dbReference>
<name>A0A813V5L2_9BILA</name>
<protein>
    <recommendedName>
        <fullName evidence="6">Caspase family p20 domain-containing protein</fullName>
    </recommendedName>
</protein>
<dbReference type="PROSITE" id="PS50208">
    <property type="entry name" value="CASPASE_P20"/>
    <property type="match status" value="1"/>
</dbReference>
<feature type="domain" description="Caspase family p20" evidence="6">
    <location>
        <begin position="12"/>
        <end position="130"/>
    </location>
</feature>
<dbReference type="InterPro" id="IPR001680">
    <property type="entry name" value="WD40_rpt"/>
</dbReference>
<dbReference type="InterPro" id="IPR015943">
    <property type="entry name" value="WD40/YVTN_repeat-like_dom_sf"/>
</dbReference>
<dbReference type="Gene3D" id="2.130.10.10">
    <property type="entry name" value="YVTN repeat-like/Quinoprotein amine dehydrogenase"/>
    <property type="match status" value="1"/>
</dbReference>
<comment type="caution">
    <text evidence="7">The sequence shown here is derived from an EMBL/GenBank/DDBJ whole genome shotgun (WGS) entry which is preliminary data.</text>
</comment>
<dbReference type="SMART" id="SM00320">
    <property type="entry name" value="WD40"/>
    <property type="match status" value="3"/>
</dbReference>
<dbReference type="PANTHER" id="PTHR48169:SF1">
    <property type="entry name" value="ASTROCYTIC PHOSPHOPROTEIN PEA-15"/>
    <property type="match status" value="1"/>
</dbReference>
<dbReference type="Pfam" id="PF00400">
    <property type="entry name" value="WD40"/>
    <property type="match status" value="2"/>
</dbReference>
<dbReference type="InterPro" id="IPR036322">
    <property type="entry name" value="WD40_repeat_dom_sf"/>
</dbReference>
<evidence type="ECO:0000256" key="3">
    <source>
        <dbReference type="ARBA" id="ARBA00022703"/>
    </source>
</evidence>